<sequence length="83" mass="9201">MGILTVLEDDGTSTAANIVNLSVVEETVILQDLPDLPTAFAYLLGLIYALNLQYPIELRYTFETVQKIFMGLGTDLSVFLVFK</sequence>
<reference evidence="1" key="1">
    <citation type="submission" date="2025-08" db="UniProtKB">
        <authorList>
            <consortium name="Ensembl"/>
        </authorList>
    </citation>
    <scope>IDENTIFICATION</scope>
</reference>
<keyword evidence="2" id="KW-1185">Reference proteome</keyword>
<dbReference type="AlphaFoldDB" id="A0A8C7X7X0"/>
<name>A0A8C7X7X0_9TELE</name>
<evidence type="ECO:0000313" key="1">
    <source>
        <dbReference type="Ensembl" id="ENSOSIP00000008712.1"/>
    </source>
</evidence>
<dbReference type="Ensembl" id="ENSOSIT00000009284.1">
    <property type="protein sequence ID" value="ENSOSIP00000008712.1"/>
    <property type="gene ID" value="ENSOSIG00000005578.1"/>
</dbReference>
<proteinExistence type="predicted"/>
<accession>A0A8C7X7X0</accession>
<dbReference type="GeneTree" id="ENSGT01000000216437"/>
<reference evidence="1" key="2">
    <citation type="submission" date="2025-09" db="UniProtKB">
        <authorList>
            <consortium name="Ensembl"/>
        </authorList>
    </citation>
    <scope>IDENTIFICATION</scope>
</reference>
<evidence type="ECO:0000313" key="2">
    <source>
        <dbReference type="Proteomes" id="UP000694383"/>
    </source>
</evidence>
<organism evidence="1 2">
    <name type="scientific">Oryzias sinensis</name>
    <name type="common">Chinese medaka</name>
    <dbReference type="NCBI Taxonomy" id="183150"/>
    <lineage>
        <taxon>Eukaryota</taxon>
        <taxon>Metazoa</taxon>
        <taxon>Chordata</taxon>
        <taxon>Craniata</taxon>
        <taxon>Vertebrata</taxon>
        <taxon>Euteleostomi</taxon>
        <taxon>Actinopterygii</taxon>
        <taxon>Neopterygii</taxon>
        <taxon>Teleostei</taxon>
        <taxon>Neoteleostei</taxon>
        <taxon>Acanthomorphata</taxon>
        <taxon>Ovalentaria</taxon>
        <taxon>Atherinomorphae</taxon>
        <taxon>Beloniformes</taxon>
        <taxon>Adrianichthyidae</taxon>
        <taxon>Oryziinae</taxon>
        <taxon>Oryzias</taxon>
    </lineage>
</organism>
<protein>
    <submittedName>
        <fullName evidence="1">Uncharacterized protein</fullName>
    </submittedName>
</protein>
<dbReference type="Proteomes" id="UP000694383">
    <property type="component" value="Unplaced"/>
</dbReference>